<protein>
    <recommendedName>
        <fullName evidence="4">Alpha/beta-hydrolase</fullName>
    </recommendedName>
</protein>
<name>A0A1E7ET95_9STRA</name>
<keyword evidence="1" id="KW-0472">Membrane</keyword>
<feature type="transmembrane region" description="Helical" evidence="1">
    <location>
        <begin position="55"/>
        <end position="71"/>
    </location>
</feature>
<evidence type="ECO:0008006" key="4">
    <source>
        <dbReference type="Google" id="ProtNLM"/>
    </source>
</evidence>
<dbReference type="Gene3D" id="3.40.50.1820">
    <property type="entry name" value="alpha/beta hydrolase"/>
    <property type="match status" value="1"/>
</dbReference>
<evidence type="ECO:0000256" key="1">
    <source>
        <dbReference type="SAM" id="Phobius"/>
    </source>
</evidence>
<dbReference type="KEGG" id="fcy:FRACYDRAFT_248856"/>
<gene>
    <name evidence="2" type="ORF">FRACYDRAFT_248856</name>
</gene>
<dbReference type="SUPFAM" id="SSF53474">
    <property type="entry name" value="alpha/beta-Hydrolases"/>
    <property type="match status" value="1"/>
</dbReference>
<dbReference type="OrthoDB" id="184619at2759"/>
<dbReference type="EMBL" id="KV784377">
    <property type="protein sequence ID" value="OEU09057.1"/>
    <property type="molecule type" value="Genomic_DNA"/>
</dbReference>
<keyword evidence="3" id="KW-1185">Reference proteome</keyword>
<keyword evidence="1" id="KW-0812">Transmembrane</keyword>
<organism evidence="2 3">
    <name type="scientific">Fragilariopsis cylindrus CCMP1102</name>
    <dbReference type="NCBI Taxonomy" id="635003"/>
    <lineage>
        <taxon>Eukaryota</taxon>
        <taxon>Sar</taxon>
        <taxon>Stramenopiles</taxon>
        <taxon>Ochrophyta</taxon>
        <taxon>Bacillariophyta</taxon>
        <taxon>Bacillariophyceae</taxon>
        <taxon>Bacillariophycidae</taxon>
        <taxon>Bacillariales</taxon>
        <taxon>Bacillariaceae</taxon>
        <taxon>Fragilariopsis</taxon>
    </lineage>
</organism>
<sequence length="414" mass="45106">MMPLTKGRSSASIINGGGEGTKQELTRLIPIVGDTSNNQIDNNSTNKSTTKKTKTMVLFGAIMVLIGAIAIASKNSLVFAAVMGGSVVATNGVKIKCRKQYMPDLTSPIFYRYSRICYPDDGNKYPLHFFAHGDFGGGPFSFAYDPLIKDIVSQGFVVSMYLSCSADQFCNNGQTSFLEVLKSMSYLENYSSDSWWNDIIDFNLGYTASGHSTGARVVLQLAALKDNPTKYLMGQPDIVSQITPEQRVGIQKFKAFIADHPDPMYDGSMNPDVTNFKVTSTPILIITGSKDIIEPELSAWKDFTMVTSPSKVYIDIDGARHVSPIFSHTEGPYIGYFSQCFIDPESDIGKIGCENIYSEKGSPDSMRNVLSITPVGGRNTGNGKVGYLGCGGGIGISDDVPEEFAQYCKTLYKE</sequence>
<dbReference type="Proteomes" id="UP000095751">
    <property type="component" value="Unassembled WGS sequence"/>
</dbReference>
<evidence type="ECO:0000313" key="3">
    <source>
        <dbReference type="Proteomes" id="UP000095751"/>
    </source>
</evidence>
<accession>A0A1E7ET95</accession>
<keyword evidence="1" id="KW-1133">Transmembrane helix</keyword>
<dbReference type="InterPro" id="IPR029058">
    <property type="entry name" value="AB_hydrolase_fold"/>
</dbReference>
<reference evidence="2 3" key="1">
    <citation type="submission" date="2016-09" db="EMBL/GenBank/DDBJ databases">
        <title>Extensive genetic diversity and differential bi-allelic expression allows diatom success in the polar Southern Ocean.</title>
        <authorList>
            <consortium name="DOE Joint Genome Institute"/>
            <person name="Mock T."/>
            <person name="Otillar R.P."/>
            <person name="Strauss J."/>
            <person name="Dupont C."/>
            <person name="Frickenhaus S."/>
            <person name="Maumus F."/>
            <person name="Mcmullan M."/>
            <person name="Sanges R."/>
            <person name="Schmutz J."/>
            <person name="Toseland A."/>
            <person name="Valas R."/>
            <person name="Veluchamy A."/>
            <person name="Ward B.J."/>
            <person name="Allen A."/>
            <person name="Barry K."/>
            <person name="Falciatore A."/>
            <person name="Ferrante M."/>
            <person name="Fortunato A.E."/>
            <person name="Gloeckner G."/>
            <person name="Gruber A."/>
            <person name="Hipkin R."/>
            <person name="Janech M."/>
            <person name="Kroth P."/>
            <person name="Leese F."/>
            <person name="Lindquist E."/>
            <person name="Lyon B.R."/>
            <person name="Martin J."/>
            <person name="Mayer C."/>
            <person name="Parker M."/>
            <person name="Quesneville H."/>
            <person name="Raymond J."/>
            <person name="Uhlig C."/>
            <person name="Valentin K.U."/>
            <person name="Worden A.Z."/>
            <person name="Armbrust E.V."/>
            <person name="Bowler C."/>
            <person name="Green B."/>
            <person name="Moulton V."/>
            <person name="Van Oosterhout C."/>
            <person name="Grigoriev I."/>
        </authorList>
    </citation>
    <scope>NUCLEOTIDE SEQUENCE [LARGE SCALE GENOMIC DNA]</scope>
    <source>
        <strain evidence="2 3">CCMP1102</strain>
    </source>
</reference>
<proteinExistence type="predicted"/>
<evidence type="ECO:0000313" key="2">
    <source>
        <dbReference type="EMBL" id="OEU09057.1"/>
    </source>
</evidence>
<dbReference type="AlphaFoldDB" id="A0A1E7ET95"/>
<dbReference type="InParanoid" id="A0A1E7ET95"/>